<dbReference type="Gene3D" id="3.30.420.60">
    <property type="entry name" value="eRF1 domain 2"/>
    <property type="match status" value="1"/>
</dbReference>
<accession>A0A423SY70</accession>
<gene>
    <name evidence="8" type="ORF">C7M84_012704</name>
</gene>
<evidence type="ECO:0000259" key="7">
    <source>
        <dbReference type="SMART" id="SM01194"/>
    </source>
</evidence>
<keyword evidence="5 6" id="KW-0479">Metal-binding</keyword>
<dbReference type="InterPro" id="IPR029064">
    <property type="entry name" value="Ribosomal_eL30-like_sf"/>
</dbReference>
<dbReference type="PANTHER" id="PTHR10853:SF0">
    <property type="entry name" value="PROTEIN PELOTA HOMOLOG"/>
    <property type="match status" value="1"/>
</dbReference>
<dbReference type="GO" id="GO:0005737">
    <property type="term" value="C:cytoplasm"/>
    <property type="evidence" value="ECO:0007669"/>
    <property type="project" value="UniProtKB-SubCell"/>
</dbReference>
<keyword evidence="4 6" id="KW-0963">Cytoplasm</keyword>
<evidence type="ECO:0000313" key="8">
    <source>
        <dbReference type="EMBL" id="ROT69132.1"/>
    </source>
</evidence>
<evidence type="ECO:0000256" key="3">
    <source>
        <dbReference type="ARBA" id="ARBA00009504"/>
    </source>
</evidence>
<dbReference type="GO" id="GO:0070481">
    <property type="term" value="P:nuclear-transcribed mRNA catabolic process, non-stop decay"/>
    <property type="evidence" value="ECO:0007669"/>
    <property type="project" value="InterPro"/>
</dbReference>
<dbReference type="GO" id="GO:0046872">
    <property type="term" value="F:metal ion binding"/>
    <property type="evidence" value="ECO:0007669"/>
    <property type="project" value="UniProtKB-KW"/>
</dbReference>
<dbReference type="InterPro" id="IPR042226">
    <property type="entry name" value="eFR1_2_sf"/>
</dbReference>
<dbReference type="Pfam" id="PF26356">
    <property type="entry name" value="Pelota_N"/>
    <property type="match status" value="1"/>
</dbReference>
<keyword evidence="9" id="KW-1185">Reference proteome</keyword>
<dbReference type="FunFam" id="2.30.30.870:FF:000001">
    <property type="entry name" value="Protein pelota homolog"/>
    <property type="match status" value="1"/>
</dbReference>
<comment type="function">
    <text evidence="6">Component of the Pelota-HBS1L complex, a complex that recognizes stalled ribosomes and triggers the No-Go Decay (NGD) pathway. In the Pelota-HBS1L complex, pelo recognizes ribosomes stalled at the 3' end of an mRNA and engages stalled ribosomes by destabilizing mRNA in the mRNA channel.</text>
</comment>
<evidence type="ECO:0000256" key="4">
    <source>
        <dbReference type="ARBA" id="ARBA00022490"/>
    </source>
</evidence>
<dbReference type="InterPro" id="IPR004405">
    <property type="entry name" value="TF_pelota"/>
</dbReference>
<comment type="similarity">
    <text evidence="3 6">Belongs to the eukaryotic release factor 1 family. Pelota subfamily.</text>
</comment>
<dbReference type="Pfam" id="PF03465">
    <property type="entry name" value="eRF1_3"/>
    <property type="match status" value="1"/>
</dbReference>
<dbReference type="AlphaFoldDB" id="A0A423SY70"/>
<evidence type="ECO:0000256" key="5">
    <source>
        <dbReference type="ARBA" id="ARBA00022723"/>
    </source>
</evidence>
<dbReference type="InterPro" id="IPR038069">
    <property type="entry name" value="Pelota/DOM34_N"/>
</dbReference>
<evidence type="ECO:0000256" key="6">
    <source>
        <dbReference type="RuleBase" id="RU362019"/>
    </source>
</evidence>
<comment type="subcellular location">
    <subcellularLocation>
        <location evidence="2 6">Cytoplasm</location>
    </subcellularLocation>
</comment>
<dbReference type="GO" id="GO:0070966">
    <property type="term" value="P:nuclear-transcribed mRNA catabolic process, no-go decay"/>
    <property type="evidence" value="ECO:0007669"/>
    <property type="project" value="InterPro"/>
</dbReference>
<dbReference type="SMART" id="SM01194">
    <property type="entry name" value="eRF1_1"/>
    <property type="match status" value="1"/>
</dbReference>
<dbReference type="InterPro" id="IPR005140">
    <property type="entry name" value="eRF1_Pelota-like_N"/>
</dbReference>
<dbReference type="InterPro" id="IPR058547">
    <property type="entry name" value="Pelota_N"/>
</dbReference>
<proteinExistence type="inferred from homology"/>
<sequence>MKQLRKDIDKDGRGKMVLVPDEEEDMWHAYNIINEGDCLRTTTTRKVQQESATGSSTSSRVRTTITIQVLDIHYDTSACLLRVKGRNVEENQYIKMGAYHTVDLEANQKFTLFKEHWDSVTLERVDNACDPARNADLAVVMQEGLAYVCLITSAMTIERAKIDVNIPKKGKGDDTQRKKAISKFFDQVMAAIMRHANFDLMKVVLIASPGFVKDQFFEHMMKNAAQTDNKVLLENKGKFVLVHSSSGFKHSLREVLEDPSLIARLADTKAAGETKALQQFMTLFGTNPDRAYYGIKHVEKANNSQAIETLLVSDTLFRSKDLDERRRYIRLVDDVKDNGGDVKIFSSLHVSGEQLDQMSGVAAILRFPMPEIEEEDQAEESDEE</sequence>
<dbReference type="STRING" id="6689.A0A423SY70"/>
<comment type="caution">
    <text evidence="8">The sequence shown here is derived from an EMBL/GenBank/DDBJ whole genome shotgun (WGS) entry which is preliminary data.</text>
</comment>
<dbReference type="PANTHER" id="PTHR10853">
    <property type="entry name" value="PELOTA"/>
    <property type="match status" value="1"/>
</dbReference>
<organism evidence="8 9">
    <name type="scientific">Penaeus vannamei</name>
    <name type="common">Whiteleg shrimp</name>
    <name type="synonym">Litopenaeus vannamei</name>
    <dbReference type="NCBI Taxonomy" id="6689"/>
    <lineage>
        <taxon>Eukaryota</taxon>
        <taxon>Metazoa</taxon>
        <taxon>Ecdysozoa</taxon>
        <taxon>Arthropoda</taxon>
        <taxon>Crustacea</taxon>
        <taxon>Multicrustacea</taxon>
        <taxon>Malacostraca</taxon>
        <taxon>Eumalacostraca</taxon>
        <taxon>Eucarida</taxon>
        <taxon>Decapoda</taxon>
        <taxon>Dendrobranchiata</taxon>
        <taxon>Penaeoidea</taxon>
        <taxon>Penaeidae</taxon>
        <taxon>Penaeus</taxon>
    </lineage>
</organism>
<dbReference type="SUPFAM" id="SSF55315">
    <property type="entry name" value="L30e-like"/>
    <property type="match status" value="1"/>
</dbReference>
<comment type="cofactor">
    <cofactor evidence="1 6">
        <name>a divalent metal cation</name>
        <dbReference type="ChEBI" id="CHEBI:60240"/>
    </cofactor>
</comment>
<dbReference type="InterPro" id="IPR005142">
    <property type="entry name" value="eRF1_3"/>
</dbReference>
<dbReference type="Gene3D" id="2.30.30.870">
    <property type="entry name" value="Pelota, domain A"/>
    <property type="match status" value="1"/>
</dbReference>
<dbReference type="SUPFAM" id="SSF159065">
    <property type="entry name" value="Dom34/Pelota N-terminal domain-like"/>
    <property type="match status" value="1"/>
</dbReference>
<dbReference type="FunFam" id="3.30.1330.30:FF:000008">
    <property type="entry name" value="Protein pelota homolog"/>
    <property type="match status" value="1"/>
</dbReference>
<protein>
    <recommendedName>
        <fullName evidence="6">Protein pelota homolog</fullName>
    </recommendedName>
</protein>
<evidence type="ECO:0000313" key="9">
    <source>
        <dbReference type="Proteomes" id="UP000283509"/>
    </source>
</evidence>
<evidence type="ECO:0000256" key="2">
    <source>
        <dbReference type="ARBA" id="ARBA00004496"/>
    </source>
</evidence>
<dbReference type="NCBIfam" id="TIGR00111">
    <property type="entry name" value="pelota"/>
    <property type="match status" value="1"/>
</dbReference>
<dbReference type="Gene3D" id="3.30.1330.30">
    <property type="match status" value="1"/>
</dbReference>
<dbReference type="InterPro" id="IPR005141">
    <property type="entry name" value="eRF1_2"/>
</dbReference>
<reference evidence="8 9" key="1">
    <citation type="submission" date="2018-04" db="EMBL/GenBank/DDBJ databases">
        <authorList>
            <person name="Zhang X."/>
            <person name="Yuan J."/>
            <person name="Li F."/>
            <person name="Xiang J."/>
        </authorList>
    </citation>
    <scope>NUCLEOTIDE SEQUENCE [LARGE SCALE GENOMIC DNA]</scope>
    <source>
        <tissue evidence="8">Muscle</tissue>
    </source>
</reference>
<name>A0A423SY70_PENVA</name>
<dbReference type="Proteomes" id="UP000283509">
    <property type="component" value="Unassembled WGS sequence"/>
</dbReference>
<dbReference type="SUPFAM" id="SSF53137">
    <property type="entry name" value="Translational machinery components"/>
    <property type="match status" value="1"/>
</dbReference>
<dbReference type="OrthoDB" id="10249111at2759"/>
<dbReference type="GO" id="GO:0070651">
    <property type="term" value="P:nonfunctional rRNA decay"/>
    <property type="evidence" value="ECO:0007669"/>
    <property type="project" value="TreeGrafter"/>
</dbReference>
<dbReference type="Pfam" id="PF03464">
    <property type="entry name" value="eRF1_2"/>
    <property type="match status" value="1"/>
</dbReference>
<dbReference type="GO" id="GO:0032790">
    <property type="term" value="P:ribosome disassembly"/>
    <property type="evidence" value="ECO:0007669"/>
    <property type="project" value="TreeGrafter"/>
</dbReference>
<feature type="domain" description="eRF1/Pelota-like N-terminal" evidence="7">
    <location>
        <begin position="1"/>
        <end position="130"/>
    </location>
</feature>
<evidence type="ECO:0000256" key="1">
    <source>
        <dbReference type="ARBA" id="ARBA00001968"/>
    </source>
</evidence>
<reference evidence="8 9" key="2">
    <citation type="submission" date="2019-01" db="EMBL/GenBank/DDBJ databases">
        <title>The decoding of complex shrimp genome reveals the adaptation for benthos swimmer, frequently molting mechanism and breeding impact on genome.</title>
        <authorList>
            <person name="Sun Y."/>
            <person name="Gao Y."/>
            <person name="Yu Y."/>
        </authorList>
    </citation>
    <scope>NUCLEOTIDE SEQUENCE [LARGE SCALE GENOMIC DNA]</scope>
    <source>
        <tissue evidence="8">Muscle</tissue>
    </source>
</reference>
<dbReference type="EMBL" id="QCYY01002600">
    <property type="protein sequence ID" value="ROT69132.1"/>
    <property type="molecule type" value="Genomic_DNA"/>
</dbReference>
<dbReference type="FunFam" id="3.30.420.60:FF:000002">
    <property type="entry name" value="Protein pelota homolog"/>
    <property type="match status" value="1"/>
</dbReference>
<dbReference type="GO" id="GO:0071025">
    <property type="term" value="P:RNA surveillance"/>
    <property type="evidence" value="ECO:0007669"/>
    <property type="project" value="InterPro"/>
</dbReference>